<dbReference type="Pfam" id="PF00480">
    <property type="entry name" value="ROK"/>
    <property type="match status" value="1"/>
</dbReference>
<dbReference type="AlphaFoldDB" id="A0A2T0PV92"/>
<keyword evidence="3" id="KW-1185">Reference proteome</keyword>
<dbReference type="EMBL" id="PVZC01000009">
    <property type="protein sequence ID" value="PRX95455.1"/>
    <property type="molecule type" value="Genomic_DNA"/>
</dbReference>
<sequence length="395" mass="40856">MPQVSGVSAGHLLQYIRRGQARTRRDLMELTGLARSTVAQRVDQLVTAGYLREGGVDVSTGGRRPNVLHVDEDSAVVLAADIGATHGRLAVMDLGGRNLAESASPLSLRDGPEPVVRWMTERFAVLLDRVGRSVDEVCGVGVGVPGPVNPHTGRVMPTALMPEWPGFDLRAALGEAFPGPVLVDNDANVMALGEYTVADPDWSTLLLVKVGTAIGSGIVADGRLLHGVGGAAGEIGHVRVRGHDDVRCECGASGCLVAVAGGAALARRLGVGGTHAVVRLVAEGDPRAVRLTREAGQVLGEVLATVVSVVNPGTLIVSGALARTGEVLLGGVSEVIFQAAQHRSTHGLRIIQGRLAERAGVVGTVAMVVDRVLSAEAVDARLLGVEAESTLVRPA</sequence>
<dbReference type="InterPro" id="IPR036390">
    <property type="entry name" value="WH_DNA-bd_sf"/>
</dbReference>
<protein>
    <submittedName>
        <fullName evidence="2">Putative NBD/HSP70 family sugar kinase</fullName>
    </submittedName>
</protein>
<comment type="similarity">
    <text evidence="1">Belongs to the ROK (NagC/XylR) family.</text>
</comment>
<dbReference type="InterPro" id="IPR043129">
    <property type="entry name" value="ATPase_NBD"/>
</dbReference>
<gene>
    <name evidence="2" type="ORF">CLV72_10963</name>
</gene>
<dbReference type="InterPro" id="IPR036388">
    <property type="entry name" value="WH-like_DNA-bd_sf"/>
</dbReference>
<dbReference type="PANTHER" id="PTHR18964">
    <property type="entry name" value="ROK (REPRESSOR, ORF, KINASE) FAMILY"/>
    <property type="match status" value="1"/>
</dbReference>
<dbReference type="InterPro" id="IPR000600">
    <property type="entry name" value="ROK"/>
</dbReference>
<evidence type="ECO:0000256" key="1">
    <source>
        <dbReference type="ARBA" id="ARBA00006479"/>
    </source>
</evidence>
<proteinExistence type="inferred from homology"/>
<organism evidence="2 3">
    <name type="scientific">Allonocardiopsis opalescens</name>
    <dbReference type="NCBI Taxonomy" id="1144618"/>
    <lineage>
        <taxon>Bacteria</taxon>
        <taxon>Bacillati</taxon>
        <taxon>Actinomycetota</taxon>
        <taxon>Actinomycetes</taxon>
        <taxon>Streptosporangiales</taxon>
        <taxon>Allonocardiopsis</taxon>
    </lineage>
</organism>
<dbReference type="PANTHER" id="PTHR18964:SF173">
    <property type="entry name" value="GLUCOKINASE"/>
    <property type="match status" value="1"/>
</dbReference>
<keyword evidence="2" id="KW-0418">Kinase</keyword>
<dbReference type="Gene3D" id="3.30.420.40">
    <property type="match status" value="2"/>
</dbReference>
<dbReference type="GO" id="GO:0016301">
    <property type="term" value="F:kinase activity"/>
    <property type="evidence" value="ECO:0007669"/>
    <property type="project" value="UniProtKB-KW"/>
</dbReference>
<reference evidence="2 3" key="1">
    <citation type="submission" date="2018-03" db="EMBL/GenBank/DDBJ databases">
        <title>Genomic Encyclopedia of Archaeal and Bacterial Type Strains, Phase II (KMG-II): from individual species to whole genera.</title>
        <authorList>
            <person name="Goeker M."/>
        </authorList>
    </citation>
    <scope>NUCLEOTIDE SEQUENCE [LARGE SCALE GENOMIC DNA]</scope>
    <source>
        <strain evidence="2 3">DSM 45601</strain>
    </source>
</reference>
<dbReference type="RefSeq" id="WP_106251533.1">
    <property type="nucleotide sequence ID" value="NZ_PVZC01000009.1"/>
</dbReference>
<accession>A0A2T0PV92</accession>
<name>A0A2T0PV92_9ACTN</name>
<dbReference type="SUPFAM" id="SSF46785">
    <property type="entry name" value="Winged helix' DNA-binding domain"/>
    <property type="match status" value="1"/>
</dbReference>
<dbReference type="Gene3D" id="1.10.10.10">
    <property type="entry name" value="Winged helix-like DNA-binding domain superfamily/Winged helix DNA-binding domain"/>
    <property type="match status" value="1"/>
</dbReference>
<evidence type="ECO:0000313" key="3">
    <source>
        <dbReference type="Proteomes" id="UP000237846"/>
    </source>
</evidence>
<keyword evidence="2" id="KW-0808">Transferase</keyword>
<dbReference type="Proteomes" id="UP000237846">
    <property type="component" value="Unassembled WGS sequence"/>
</dbReference>
<dbReference type="OrthoDB" id="3863906at2"/>
<comment type="caution">
    <text evidence="2">The sequence shown here is derived from an EMBL/GenBank/DDBJ whole genome shotgun (WGS) entry which is preliminary data.</text>
</comment>
<evidence type="ECO:0000313" key="2">
    <source>
        <dbReference type="EMBL" id="PRX95455.1"/>
    </source>
</evidence>
<dbReference type="SUPFAM" id="SSF53067">
    <property type="entry name" value="Actin-like ATPase domain"/>
    <property type="match status" value="1"/>
</dbReference>